<dbReference type="Proteomes" id="UP000198287">
    <property type="component" value="Unassembled WGS sequence"/>
</dbReference>
<proteinExistence type="predicted"/>
<evidence type="ECO:0000313" key="2">
    <source>
        <dbReference type="Proteomes" id="UP000198287"/>
    </source>
</evidence>
<comment type="caution">
    <text evidence="1">The sequence shown here is derived from an EMBL/GenBank/DDBJ whole genome shotgun (WGS) entry which is preliminary data.</text>
</comment>
<sequence>MNAFNQIDSGIVSLVNSFSSCHSTFVWERTNKLPNSKLLSNIQFVLPILVFGISTDDWFTFPRSSDLLPLVLKFNSMRKRGQLCSVQFVFGSSKLTGSDESFTNTMEIFGSVMTRARTAYKFIVLLLPDENSFSLVKQYIESFERTRISKYYKLFIVEENWQLNDAIYYYCSKCPDYNFLLEELRIDLVDRLVDLEQLTISLLSYSEQLNVTSYYTRAEVALKTFSFHELLDYILLESVFAYDPFTNTTRIVEGYSTIWIPTIKQMNSLQADRSVILVGFATFPVRQNDLTAGKDVVLNDFIAMCLSIIGALLERPIVSVPETPREQCFCYVWIFVSLIVVAGWKATFTTDSMTEAELTSPIKTFQDILNFTFYSPIRPDQQIYYDDPSSDQTYPEIFSVFFSLKNSHTLAYNYPSQFWGNVTKPSCVGHAYVDEADKIESIKRYTNQDRRKKGSVLFVTIKENLEGSWEGWNWVGWTDDPYQRRLLIERQKIIISSGIFSRWELLYKRFRTKLFQDYDLDEKSHNIVEDEGFGSNIMTGMTIFGALSALSGIVFGCEVACQWSGLSHKWLPKLGTLRNREKNNMKLNRNWDTPELKIFREDRFFFHPLKCSNSVHRSYPAYAIKRTLTMEYPGMDYLYVIISYISEQVG</sequence>
<dbReference type="AlphaFoldDB" id="A0A226DDL8"/>
<dbReference type="EMBL" id="LNIX01000023">
    <property type="protein sequence ID" value="OXA43058.1"/>
    <property type="molecule type" value="Genomic_DNA"/>
</dbReference>
<name>A0A226DDL8_FOLCA</name>
<evidence type="ECO:0000313" key="1">
    <source>
        <dbReference type="EMBL" id="OXA43058.1"/>
    </source>
</evidence>
<protein>
    <submittedName>
        <fullName evidence="1">Uncharacterized protein YrpD</fullName>
    </submittedName>
</protein>
<accession>A0A226DDL8</accession>
<keyword evidence="2" id="KW-1185">Reference proteome</keyword>
<organism evidence="1 2">
    <name type="scientific">Folsomia candida</name>
    <name type="common">Springtail</name>
    <dbReference type="NCBI Taxonomy" id="158441"/>
    <lineage>
        <taxon>Eukaryota</taxon>
        <taxon>Metazoa</taxon>
        <taxon>Ecdysozoa</taxon>
        <taxon>Arthropoda</taxon>
        <taxon>Hexapoda</taxon>
        <taxon>Collembola</taxon>
        <taxon>Entomobryomorpha</taxon>
        <taxon>Isotomoidea</taxon>
        <taxon>Isotomidae</taxon>
        <taxon>Proisotominae</taxon>
        <taxon>Folsomia</taxon>
    </lineage>
</organism>
<reference evidence="1 2" key="1">
    <citation type="submission" date="2015-12" db="EMBL/GenBank/DDBJ databases">
        <title>The genome of Folsomia candida.</title>
        <authorList>
            <person name="Faddeeva A."/>
            <person name="Derks M.F."/>
            <person name="Anvar Y."/>
            <person name="Smit S."/>
            <person name="Van Straalen N."/>
            <person name="Roelofs D."/>
        </authorList>
    </citation>
    <scope>NUCLEOTIDE SEQUENCE [LARGE SCALE GENOMIC DNA]</scope>
    <source>
        <strain evidence="1 2">VU population</strain>
        <tissue evidence="1">Whole body</tissue>
    </source>
</reference>
<gene>
    <name evidence="1" type="ORF">Fcan01_22120</name>
</gene>